<protein>
    <submittedName>
        <fullName evidence="1">Uncharacterized protein</fullName>
    </submittedName>
</protein>
<reference evidence="1 2" key="1">
    <citation type="submission" date="2020-09" db="EMBL/GenBank/DDBJ databases">
        <title>De no assembly of potato wild relative species, Solanum commersonii.</title>
        <authorList>
            <person name="Cho K."/>
        </authorList>
    </citation>
    <scope>NUCLEOTIDE SEQUENCE [LARGE SCALE GENOMIC DNA]</scope>
    <source>
        <strain evidence="1">LZ3.2</strain>
        <tissue evidence="1">Leaf</tissue>
    </source>
</reference>
<dbReference type="AlphaFoldDB" id="A0A9J5YHT5"/>
<evidence type="ECO:0000313" key="2">
    <source>
        <dbReference type="Proteomes" id="UP000824120"/>
    </source>
</evidence>
<dbReference type="Proteomes" id="UP000824120">
    <property type="component" value="Chromosome 6"/>
</dbReference>
<name>A0A9J5YHT5_SOLCO</name>
<dbReference type="EMBL" id="JACXVP010000006">
    <property type="protein sequence ID" value="KAG5599841.1"/>
    <property type="molecule type" value="Genomic_DNA"/>
</dbReference>
<organism evidence="1 2">
    <name type="scientific">Solanum commersonii</name>
    <name type="common">Commerson's wild potato</name>
    <name type="synonym">Commerson's nightshade</name>
    <dbReference type="NCBI Taxonomy" id="4109"/>
    <lineage>
        <taxon>Eukaryota</taxon>
        <taxon>Viridiplantae</taxon>
        <taxon>Streptophyta</taxon>
        <taxon>Embryophyta</taxon>
        <taxon>Tracheophyta</taxon>
        <taxon>Spermatophyta</taxon>
        <taxon>Magnoliopsida</taxon>
        <taxon>eudicotyledons</taxon>
        <taxon>Gunneridae</taxon>
        <taxon>Pentapetalae</taxon>
        <taxon>asterids</taxon>
        <taxon>lamiids</taxon>
        <taxon>Solanales</taxon>
        <taxon>Solanaceae</taxon>
        <taxon>Solanoideae</taxon>
        <taxon>Solaneae</taxon>
        <taxon>Solanum</taxon>
    </lineage>
</organism>
<gene>
    <name evidence="1" type="ORF">H5410_031211</name>
</gene>
<comment type="caution">
    <text evidence="1">The sequence shown here is derived from an EMBL/GenBank/DDBJ whole genome shotgun (WGS) entry which is preliminary data.</text>
</comment>
<keyword evidence="2" id="KW-1185">Reference proteome</keyword>
<proteinExistence type="predicted"/>
<evidence type="ECO:0000313" key="1">
    <source>
        <dbReference type="EMBL" id="KAG5599841.1"/>
    </source>
</evidence>
<accession>A0A9J5YHT5</accession>
<sequence>MDYYKGTHNKIESHEDRLRNWLERIRNLQPGWEYMTDLDIGKESWCTSKCYAWRNVVSHMAYPSVRVIRRFVDNQRID</sequence>